<protein>
    <recommendedName>
        <fullName evidence="3">Restriction endonuclease type IV Mrr domain-containing protein</fullName>
    </recommendedName>
</protein>
<dbReference type="AlphaFoldDB" id="A0A1T1D1A2"/>
<dbReference type="EMBL" id="MWLD01000037">
    <property type="protein sequence ID" value="OOV34393.1"/>
    <property type="molecule type" value="Genomic_DNA"/>
</dbReference>
<organism evidence="1 2">
    <name type="scientific">Candidatus Synechococcus spongiarum LMB bulk15M</name>
    <dbReference type="NCBI Taxonomy" id="1943582"/>
    <lineage>
        <taxon>Bacteria</taxon>
        <taxon>Bacillati</taxon>
        <taxon>Cyanobacteriota</taxon>
        <taxon>Cyanophyceae</taxon>
        <taxon>Synechococcales</taxon>
        <taxon>Synechococcaceae</taxon>
        <taxon>Synechococcus</taxon>
    </lineage>
</organism>
<accession>A0A1T1D1A2</accession>
<evidence type="ECO:0008006" key="3">
    <source>
        <dbReference type="Google" id="ProtNLM"/>
    </source>
</evidence>
<dbReference type="Proteomes" id="UP000242636">
    <property type="component" value="Unassembled WGS sequence"/>
</dbReference>
<reference evidence="1 2" key="1">
    <citation type="submission" date="2017-02" db="EMBL/GenBank/DDBJ databases">
        <title>Draft Genome Sequences of 'Candidatus Synechococcus spongiarum', Cyanobacterial Symbionts of the Mediterranean Sponge Aplysina aerophoba from two locations.</title>
        <authorList>
            <person name="Slaby B.M."/>
            <person name="Hentschel U."/>
        </authorList>
    </citation>
    <scope>NUCLEOTIDE SEQUENCE [LARGE SCALE GENOMIC DNA]</scope>
    <source>
        <strain evidence="1">LMB bulk15M</strain>
    </source>
</reference>
<evidence type="ECO:0000313" key="1">
    <source>
        <dbReference type="EMBL" id="OOV34393.1"/>
    </source>
</evidence>
<proteinExistence type="predicted"/>
<keyword evidence="2" id="KW-1185">Reference proteome</keyword>
<name>A0A1T1D1A2_9SYNE</name>
<comment type="caution">
    <text evidence="1">The sequence shown here is derived from an EMBL/GenBank/DDBJ whole genome shotgun (WGS) entry which is preliminary data.</text>
</comment>
<gene>
    <name evidence="1" type="ORF">BV61_02950</name>
</gene>
<sequence>MNGTGQVEIDEPYIEIDKHSCHNVVPVQAKGGKDQIGIVQTSQDICFVKDKLPGIRCRAITAQFMDPQIAALFELTLQNNEIKVVEERHYQLVPVRDLDQMATRNYRD</sequence>
<evidence type="ECO:0000313" key="2">
    <source>
        <dbReference type="Proteomes" id="UP000242636"/>
    </source>
</evidence>